<dbReference type="InterPro" id="IPR039420">
    <property type="entry name" value="WalR-like"/>
</dbReference>
<dbReference type="CDD" id="cd06170">
    <property type="entry name" value="LuxR_C_like"/>
    <property type="match status" value="1"/>
</dbReference>
<dbReference type="InterPro" id="IPR027417">
    <property type="entry name" value="P-loop_NTPase"/>
</dbReference>
<evidence type="ECO:0000313" key="7">
    <source>
        <dbReference type="Proteomes" id="UP000321304"/>
    </source>
</evidence>
<dbReference type="RefSeq" id="WP_146990334.1">
    <property type="nucleotide sequence ID" value="NZ_VITY01000011.1"/>
</dbReference>
<dbReference type="Pfam" id="PF25873">
    <property type="entry name" value="WHD_MalT"/>
    <property type="match status" value="1"/>
</dbReference>
<dbReference type="SUPFAM" id="SSF46894">
    <property type="entry name" value="C-terminal effector domain of the bipartite response regulators"/>
    <property type="match status" value="1"/>
</dbReference>
<reference evidence="6 7" key="1">
    <citation type="submission" date="2019-06" db="EMBL/GenBank/DDBJ databases">
        <title>Genomic Encyclopedia of Type Strains, Phase IV (KMG-V): Genome sequencing to study the core and pangenomes of soil and plant-associated prokaryotes.</title>
        <authorList>
            <person name="Whitman W."/>
        </authorList>
    </citation>
    <scope>NUCLEOTIDE SEQUENCE [LARGE SCALE GENOMIC DNA]</scope>
    <source>
        <strain evidence="6 7">BR 10355</strain>
    </source>
</reference>
<keyword evidence="3" id="KW-0804">Transcription</keyword>
<keyword evidence="2" id="KW-0238">DNA-binding</keyword>
<dbReference type="AlphaFoldDB" id="A0A560LDB0"/>
<dbReference type="InterPro" id="IPR059106">
    <property type="entry name" value="WHD_MalT"/>
</dbReference>
<feature type="domain" description="HTH luxR-type" evidence="5">
    <location>
        <begin position="863"/>
        <end position="928"/>
    </location>
</feature>
<dbReference type="GO" id="GO:0003677">
    <property type="term" value="F:DNA binding"/>
    <property type="evidence" value="ECO:0007669"/>
    <property type="project" value="UniProtKB-KW"/>
</dbReference>
<dbReference type="PANTHER" id="PTHR43214">
    <property type="entry name" value="TWO-COMPONENT RESPONSE REGULATOR"/>
    <property type="match status" value="1"/>
</dbReference>
<gene>
    <name evidence="6" type="ORF">FBZ93_111228</name>
</gene>
<evidence type="ECO:0000256" key="1">
    <source>
        <dbReference type="ARBA" id="ARBA00023015"/>
    </source>
</evidence>
<feature type="compositionally biased region" description="Basic and acidic residues" evidence="4">
    <location>
        <begin position="1"/>
        <end position="17"/>
    </location>
</feature>
<evidence type="ECO:0000259" key="5">
    <source>
        <dbReference type="PROSITE" id="PS50043"/>
    </source>
</evidence>
<dbReference type="GO" id="GO:0006355">
    <property type="term" value="P:regulation of DNA-templated transcription"/>
    <property type="evidence" value="ECO:0007669"/>
    <property type="project" value="InterPro"/>
</dbReference>
<dbReference type="Proteomes" id="UP000321304">
    <property type="component" value="Unassembled WGS sequence"/>
</dbReference>
<evidence type="ECO:0000256" key="3">
    <source>
        <dbReference type="ARBA" id="ARBA00023163"/>
    </source>
</evidence>
<accession>A0A560LDB0</accession>
<dbReference type="PANTHER" id="PTHR43214:SF24">
    <property type="entry name" value="TRANSCRIPTIONAL REGULATORY PROTEIN NARL-RELATED"/>
    <property type="match status" value="1"/>
</dbReference>
<feature type="region of interest" description="Disordered" evidence="4">
    <location>
        <begin position="1"/>
        <end position="20"/>
    </location>
</feature>
<sequence length="932" mass="101810">MRNRAGRRDSVGLDESARPGVPSVSAAAAKHAPSCDSAWLDRLHPPVYAFVPVETRIFAALSSQDALPKITTLSAPPGYGKTVLLSQLYRAFTGRGIPCVWIGLDERSSRFGSLLSLIEAALGVKRADRPAIDALRLADPIDRIDTILRAVANVVRTCILFIDNINFCREAGVERLLDALVFRTGTRVKLIVSSAAGPVPFNAARARLELDLHMVTAADLSFDRKATSELFLRAGIASIDPATLEAVVRKTEGWPAAVRLLQLIARDENSLERGVEVLSGDEAHLADMLSRRLMSSFEPDLVTFLHEVAALRHFSAELAQAATGRARAAEWISFLVDRNVMIVPLDRRRRWYRFHALFRQFLVSEAARSLTPARRGEVHRDAARWLTRRGDHQGALELAIDACERQLAAELLERIACVLVREQGDTSSFLDWVSRAEAIGVPKGPEATFWYVWALLYERHYEAARAELARAAEQLDGLPDTAFAQDLRRKLGVATIVIAVHLDAPDRVREEADGWLRSYSGVGEPFETAAAAGALAASCLSGHAYVAGRRDLAISQAAIARADSEYGRCWVEMVSGMIEIGQGHPALAEGRLHEIEMRARAAIGPGASVAAVVALVRARALYDCGRLDEAIEIVANNLRRASVNGIPDTTWLGIEVALASALHDDARFTVAELRALVREHPKRLALLFELSLVQQLLVAERPQEALDHARDLGWSARSGWDGALTRNATVMERTAAQMAAIALAIAVGHLAIAGRLIKQELRSAQAAGRKGAQVDLHLLDAEAQLRANAGAAATRAFSRAVAAAAPHTLYGPFVRRRDLVKRLIESGNARELGLTSRTDMAALADISRLVGVAPMVRRPQHPRESMFDPPTPRELELLALLENGLDNRQLAERLAISLPTIKWHLSNLYCKLGVKNRASAIAKGRALRLLHR</sequence>
<dbReference type="PROSITE" id="PS50043">
    <property type="entry name" value="HTH_LUXR_2"/>
    <property type="match status" value="1"/>
</dbReference>
<evidence type="ECO:0000313" key="6">
    <source>
        <dbReference type="EMBL" id="TWB93189.1"/>
    </source>
</evidence>
<dbReference type="Gene3D" id="3.40.50.300">
    <property type="entry name" value="P-loop containing nucleotide triphosphate hydrolases"/>
    <property type="match status" value="1"/>
</dbReference>
<evidence type="ECO:0000256" key="4">
    <source>
        <dbReference type="SAM" id="MobiDB-lite"/>
    </source>
</evidence>
<dbReference type="EMBL" id="VITY01000011">
    <property type="protein sequence ID" value="TWB93189.1"/>
    <property type="molecule type" value="Genomic_DNA"/>
</dbReference>
<organism evidence="6 7">
    <name type="scientific">Bradyrhizobium macuxiense</name>
    <dbReference type="NCBI Taxonomy" id="1755647"/>
    <lineage>
        <taxon>Bacteria</taxon>
        <taxon>Pseudomonadati</taxon>
        <taxon>Pseudomonadota</taxon>
        <taxon>Alphaproteobacteria</taxon>
        <taxon>Hyphomicrobiales</taxon>
        <taxon>Nitrobacteraceae</taxon>
        <taxon>Bradyrhizobium</taxon>
    </lineage>
</organism>
<keyword evidence="7" id="KW-1185">Reference proteome</keyword>
<dbReference type="InterPro" id="IPR000792">
    <property type="entry name" value="Tscrpt_reg_LuxR_C"/>
</dbReference>
<evidence type="ECO:0000256" key="2">
    <source>
        <dbReference type="ARBA" id="ARBA00023125"/>
    </source>
</evidence>
<keyword evidence="1" id="KW-0805">Transcription regulation</keyword>
<dbReference type="Gene3D" id="1.10.10.10">
    <property type="entry name" value="Winged helix-like DNA-binding domain superfamily/Winged helix DNA-binding domain"/>
    <property type="match status" value="1"/>
</dbReference>
<dbReference type="OrthoDB" id="9805444at2"/>
<dbReference type="SMART" id="SM00421">
    <property type="entry name" value="HTH_LUXR"/>
    <property type="match status" value="1"/>
</dbReference>
<name>A0A560LDB0_9BRAD</name>
<dbReference type="SUPFAM" id="SSF52540">
    <property type="entry name" value="P-loop containing nucleoside triphosphate hydrolases"/>
    <property type="match status" value="1"/>
</dbReference>
<comment type="caution">
    <text evidence="6">The sequence shown here is derived from an EMBL/GenBank/DDBJ whole genome shotgun (WGS) entry which is preliminary data.</text>
</comment>
<dbReference type="InterPro" id="IPR036388">
    <property type="entry name" value="WH-like_DNA-bd_sf"/>
</dbReference>
<proteinExistence type="predicted"/>
<dbReference type="InterPro" id="IPR016032">
    <property type="entry name" value="Sig_transdc_resp-reg_C-effctor"/>
</dbReference>
<dbReference type="Pfam" id="PF00196">
    <property type="entry name" value="GerE"/>
    <property type="match status" value="1"/>
</dbReference>
<protein>
    <submittedName>
        <fullName evidence="6">LuxR family maltose regulon positive regulatory protein</fullName>
    </submittedName>
</protein>
<dbReference type="PRINTS" id="PR00038">
    <property type="entry name" value="HTHLUXR"/>
</dbReference>